<reference evidence="1 2" key="1">
    <citation type="submission" date="2016-10" db="EMBL/GenBank/DDBJ databases">
        <title>Genome sequence of Streptomyces sp. MUSC 1.</title>
        <authorList>
            <person name="Lee L.-H."/>
            <person name="Ser H.-L."/>
            <person name="Law J.W.-F."/>
        </authorList>
    </citation>
    <scope>NUCLEOTIDE SEQUENCE [LARGE SCALE GENOMIC DNA]</scope>
    <source>
        <strain evidence="1 2">MUSC 1</strain>
    </source>
</reference>
<evidence type="ECO:0000313" key="2">
    <source>
        <dbReference type="Proteomes" id="UP000179642"/>
    </source>
</evidence>
<dbReference type="EMBL" id="MLYO01000060">
    <property type="protein sequence ID" value="OIJ96841.1"/>
    <property type="molecule type" value="Genomic_DNA"/>
</dbReference>
<comment type="caution">
    <text evidence="1">The sequence shown here is derived from an EMBL/GenBank/DDBJ whole genome shotgun (WGS) entry which is preliminary data.</text>
</comment>
<dbReference type="OrthoDB" id="156693at2"/>
<dbReference type="Gene3D" id="3.30.530.20">
    <property type="match status" value="1"/>
</dbReference>
<dbReference type="SUPFAM" id="SSF55961">
    <property type="entry name" value="Bet v1-like"/>
    <property type="match status" value="1"/>
</dbReference>
<dbReference type="InterPro" id="IPR023393">
    <property type="entry name" value="START-like_dom_sf"/>
</dbReference>
<dbReference type="RefSeq" id="WP_071384476.1">
    <property type="nucleotide sequence ID" value="NZ_MLYO01000060.1"/>
</dbReference>
<protein>
    <recommendedName>
        <fullName evidence="3">Molecular chaperone Hsp90</fullName>
    </recommendedName>
</protein>
<organism evidence="1 2">
    <name type="scientific">Streptomyces monashensis</name>
    <dbReference type="NCBI Taxonomy" id="1678012"/>
    <lineage>
        <taxon>Bacteria</taxon>
        <taxon>Bacillati</taxon>
        <taxon>Actinomycetota</taxon>
        <taxon>Actinomycetes</taxon>
        <taxon>Kitasatosporales</taxon>
        <taxon>Streptomycetaceae</taxon>
        <taxon>Streptomyces</taxon>
    </lineage>
</organism>
<gene>
    <name evidence="1" type="ORF">BIV23_31980</name>
</gene>
<accession>A0A1S2PSP6</accession>
<dbReference type="Proteomes" id="UP000179642">
    <property type="component" value="Unassembled WGS sequence"/>
</dbReference>
<dbReference type="Pfam" id="PF10604">
    <property type="entry name" value="Polyketide_cyc2"/>
    <property type="match status" value="1"/>
</dbReference>
<name>A0A1S2PSP6_9ACTN</name>
<proteinExistence type="predicted"/>
<dbReference type="InterPro" id="IPR019587">
    <property type="entry name" value="Polyketide_cyclase/dehydratase"/>
</dbReference>
<sequence>MPVAARSFLGRVLYGGPPLTTLHEHYAKGGLIDDRAPVVAASRVRIAAPPAVVWGLLADLPGWPGWVPGVKSVRQGPGGTAPDAWFRWKLNGMSIRSTLAVVAPEHELCWTGVLAGTRAVHRFRLTADADGGGTEVVSEESIGGPLIALYFPSDKLRTVLRNWLGALRTTAEAAARAQGVTR</sequence>
<evidence type="ECO:0008006" key="3">
    <source>
        <dbReference type="Google" id="ProtNLM"/>
    </source>
</evidence>
<dbReference type="AlphaFoldDB" id="A0A1S2PSP6"/>
<evidence type="ECO:0000313" key="1">
    <source>
        <dbReference type="EMBL" id="OIJ96841.1"/>
    </source>
</evidence>
<keyword evidence="2" id="KW-1185">Reference proteome</keyword>